<proteinExistence type="predicted"/>
<name>A0AA39GF19_SARSR</name>
<dbReference type="Proteomes" id="UP001175261">
    <property type="component" value="Unassembled WGS sequence"/>
</dbReference>
<evidence type="ECO:0000256" key="1">
    <source>
        <dbReference type="ARBA" id="ARBA00023242"/>
    </source>
</evidence>
<sequence>MVGAFHELMVCMACLSSLSAESMTTFGRSRPDLIYRRATSIRQELLIWWDAQPPELRDQRNDWRSLPCAKALDEAGMLEHESFASIRSCKFACTIYLQHTISPLAVHPLGSEVSAAVDDILSIARNTPEGYGLEMGLLWSIFMAGVAIFGDAEAEALIRRKLRSDASISIYHADRGLELLEILWERQNRLKVKCDWREIQNEMGMQV</sequence>
<reference evidence="3" key="1">
    <citation type="submission" date="2022-10" db="EMBL/GenBank/DDBJ databases">
        <title>Determination and structural analysis of whole genome sequence of Sarocladium strictum F4-1.</title>
        <authorList>
            <person name="Hu L."/>
            <person name="Jiang Y."/>
        </authorList>
    </citation>
    <scope>NUCLEOTIDE SEQUENCE</scope>
    <source>
        <strain evidence="3">F4-1</strain>
    </source>
</reference>
<dbReference type="Pfam" id="PF11951">
    <property type="entry name" value="Fungal_trans_2"/>
    <property type="match status" value="1"/>
</dbReference>
<dbReference type="InterPro" id="IPR021858">
    <property type="entry name" value="Fun_TF"/>
</dbReference>
<feature type="signal peptide" evidence="2">
    <location>
        <begin position="1"/>
        <end position="20"/>
    </location>
</feature>
<protein>
    <submittedName>
        <fullName evidence="3">Uncharacterized protein</fullName>
    </submittedName>
</protein>
<evidence type="ECO:0000313" key="4">
    <source>
        <dbReference type="Proteomes" id="UP001175261"/>
    </source>
</evidence>
<organism evidence="3 4">
    <name type="scientific">Sarocladium strictum</name>
    <name type="common">Black bundle disease fungus</name>
    <name type="synonym">Acremonium strictum</name>
    <dbReference type="NCBI Taxonomy" id="5046"/>
    <lineage>
        <taxon>Eukaryota</taxon>
        <taxon>Fungi</taxon>
        <taxon>Dikarya</taxon>
        <taxon>Ascomycota</taxon>
        <taxon>Pezizomycotina</taxon>
        <taxon>Sordariomycetes</taxon>
        <taxon>Hypocreomycetidae</taxon>
        <taxon>Hypocreales</taxon>
        <taxon>Sarocladiaceae</taxon>
        <taxon>Sarocladium</taxon>
    </lineage>
</organism>
<dbReference type="EMBL" id="JAPDFR010000005">
    <property type="protein sequence ID" value="KAK0386137.1"/>
    <property type="molecule type" value="Genomic_DNA"/>
</dbReference>
<keyword evidence="1" id="KW-0539">Nucleus</keyword>
<feature type="chain" id="PRO_5041310673" evidence="2">
    <location>
        <begin position="21"/>
        <end position="207"/>
    </location>
</feature>
<dbReference type="AlphaFoldDB" id="A0AA39GF19"/>
<keyword evidence="4" id="KW-1185">Reference proteome</keyword>
<accession>A0AA39GF19</accession>
<gene>
    <name evidence="3" type="ORF">NLU13_5974</name>
</gene>
<keyword evidence="2" id="KW-0732">Signal</keyword>
<evidence type="ECO:0000256" key="2">
    <source>
        <dbReference type="SAM" id="SignalP"/>
    </source>
</evidence>
<comment type="caution">
    <text evidence="3">The sequence shown here is derived from an EMBL/GenBank/DDBJ whole genome shotgun (WGS) entry which is preliminary data.</text>
</comment>
<evidence type="ECO:0000313" key="3">
    <source>
        <dbReference type="EMBL" id="KAK0386137.1"/>
    </source>
</evidence>